<dbReference type="GO" id="GO:0004623">
    <property type="term" value="F:phospholipase A2 activity"/>
    <property type="evidence" value="ECO:0007669"/>
    <property type="project" value="EnsemblPlants"/>
</dbReference>
<dbReference type="SUPFAM" id="SSF53474">
    <property type="entry name" value="alpha/beta-Hydrolases"/>
    <property type="match status" value="1"/>
</dbReference>
<evidence type="ECO:0000256" key="2">
    <source>
        <dbReference type="SAM" id="MobiDB-lite"/>
    </source>
</evidence>
<dbReference type="Gene3D" id="3.40.50.1820">
    <property type="entry name" value="alpha/beta hydrolase"/>
    <property type="match status" value="1"/>
</dbReference>
<dbReference type="GO" id="GO:0042742">
    <property type="term" value="P:defense response to bacterium"/>
    <property type="evidence" value="ECO:0007669"/>
    <property type="project" value="EnsemblPlants"/>
</dbReference>
<dbReference type="InterPro" id="IPR003140">
    <property type="entry name" value="PLipase/COase/thioEstase"/>
</dbReference>
<dbReference type="Pfam" id="PF02230">
    <property type="entry name" value="Abhydrolase_2"/>
    <property type="match status" value="1"/>
</dbReference>
<dbReference type="eggNOG" id="KOG2112">
    <property type="taxonomic scope" value="Eukaryota"/>
</dbReference>
<organism evidence="4 5">
    <name type="scientific">Arabis alpina</name>
    <name type="common">Alpine rock-cress</name>
    <dbReference type="NCBI Taxonomy" id="50452"/>
    <lineage>
        <taxon>Eukaryota</taxon>
        <taxon>Viridiplantae</taxon>
        <taxon>Streptophyta</taxon>
        <taxon>Embryophyta</taxon>
        <taxon>Tracheophyta</taxon>
        <taxon>Spermatophyta</taxon>
        <taxon>Magnoliopsida</taxon>
        <taxon>eudicotyledons</taxon>
        <taxon>Gunneridae</taxon>
        <taxon>Pentapetalae</taxon>
        <taxon>rosids</taxon>
        <taxon>malvids</taxon>
        <taxon>Brassicales</taxon>
        <taxon>Brassicaceae</taxon>
        <taxon>Arabideae</taxon>
        <taxon>Arabis</taxon>
    </lineage>
</organism>
<feature type="domain" description="Phospholipase/carboxylesterase/thioesterase" evidence="3">
    <location>
        <begin position="3"/>
        <end position="108"/>
    </location>
</feature>
<evidence type="ECO:0000259" key="3">
    <source>
        <dbReference type="Pfam" id="PF02230"/>
    </source>
</evidence>
<dbReference type="GO" id="GO:0034338">
    <property type="term" value="F:short-chain carboxylesterase activity"/>
    <property type="evidence" value="ECO:0007669"/>
    <property type="project" value="EnsemblPlants"/>
</dbReference>
<evidence type="ECO:0000313" key="4">
    <source>
        <dbReference type="EMBL" id="KFK28801.1"/>
    </source>
</evidence>
<protein>
    <recommendedName>
        <fullName evidence="3">Phospholipase/carboxylesterase/thioesterase domain-containing protein</fullName>
    </recommendedName>
</protein>
<dbReference type="EMBL" id="CM002875">
    <property type="protein sequence ID" value="KFK28801.1"/>
    <property type="molecule type" value="Genomic_DNA"/>
</dbReference>
<name>A0A087GFZ9_ARAAL</name>
<dbReference type="Gramene" id="KFK28801">
    <property type="protein sequence ID" value="KFK28801"/>
    <property type="gene ID" value="AALP_AA7G050000"/>
</dbReference>
<gene>
    <name evidence="4" type="ordered locus">AALP_Aa7g050000</name>
</gene>
<dbReference type="InterPro" id="IPR050565">
    <property type="entry name" value="LYPA1-2/EST-like"/>
</dbReference>
<evidence type="ECO:0000256" key="1">
    <source>
        <dbReference type="ARBA" id="ARBA00006499"/>
    </source>
</evidence>
<dbReference type="GO" id="GO:0098542">
    <property type="term" value="P:defense response to other organism"/>
    <property type="evidence" value="ECO:0007669"/>
    <property type="project" value="EnsemblPlants"/>
</dbReference>
<dbReference type="OrthoDB" id="2418081at2759"/>
<dbReference type="GO" id="GO:0006654">
    <property type="term" value="P:phosphatidic acid biosynthetic process"/>
    <property type="evidence" value="ECO:0007669"/>
    <property type="project" value="EnsemblPlants"/>
</dbReference>
<reference evidence="5" key="1">
    <citation type="journal article" date="2015" name="Nat. Plants">
        <title>Genome expansion of Arabis alpina linked with retrotransposition and reduced symmetric DNA methylation.</title>
        <authorList>
            <person name="Willing E.M."/>
            <person name="Rawat V."/>
            <person name="Mandakova T."/>
            <person name="Maumus F."/>
            <person name="James G.V."/>
            <person name="Nordstroem K.J."/>
            <person name="Becker C."/>
            <person name="Warthmann N."/>
            <person name="Chica C."/>
            <person name="Szarzynska B."/>
            <person name="Zytnicki M."/>
            <person name="Albani M.C."/>
            <person name="Kiefer C."/>
            <person name="Bergonzi S."/>
            <person name="Castaings L."/>
            <person name="Mateos J.L."/>
            <person name="Berns M.C."/>
            <person name="Bujdoso N."/>
            <person name="Piofczyk T."/>
            <person name="de Lorenzo L."/>
            <person name="Barrero-Sicilia C."/>
            <person name="Mateos I."/>
            <person name="Piednoel M."/>
            <person name="Hagmann J."/>
            <person name="Chen-Min-Tao R."/>
            <person name="Iglesias-Fernandez R."/>
            <person name="Schuster S.C."/>
            <person name="Alonso-Blanco C."/>
            <person name="Roudier F."/>
            <person name="Carbonero P."/>
            <person name="Paz-Ares J."/>
            <person name="Davis S.J."/>
            <person name="Pecinka A."/>
            <person name="Quesneville H."/>
            <person name="Colot V."/>
            <person name="Lysak M.A."/>
            <person name="Weigel D."/>
            <person name="Coupland G."/>
            <person name="Schneeberger K."/>
        </authorList>
    </citation>
    <scope>NUCLEOTIDE SEQUENCE [LARGE SCALE GENOMIC DNA]</scope>
    <source>
        <strain evidence="5">cv. Pajares</strain>
    </source>
</reference>
<dbReference type="PANTHER" id="PTHR10655">
    <property type="entry name" value="LYSOPHOSPHOLIPASE-RELATED"/>
    <property type="match status" value="1"/>
</dbReference>
<comment type="similarity">
    <text evidence="1">Belongs to the AB hydrolase superfamily. AB hydrolase 2 family.</text>
</comment>
<keyword evidence="5" id="KW-1185">Reference proteome</keyword>
<dbReference type="GO" id="GO:0005737">
    <property type="term" value="C:cytoplasm"/>
    <property type="evidence" value="ECO:0007669"/>
    <property type="project" value="TreeGrafter"/>
</dbReference>
<dbReference type="GO" id="GO:0008474">
    <property type="term" value="F:palmitoyl-(protein) hydrolase activity"/>
    <property type="evidence" value="ECO:0007669"/>
    <property type="project" value="TreeGrafter"/>
</dbReference>
<proteinExistence type="inferred from homology"/>
<feature type="region of interest" description="Disordered" evidence="2">
    <location>
        <begin position="108"/>
        <end position="145"/>
    </location>
</feature>
<dbReference type="PANTHER" id="PTHR10655:SF62">
    <property type="entry name" value="CARBOXYLESTERASE SOBER1"/>
    <property type="match status" value="1"/>
</dbReference>
<dbReference type="GO" id="GO:0010363">
    <property type="term" value="P:regulation of plant-type hypersensitive response"/>
    <property type="evidence" value="ECO:0007669"/>
    <property type="project" value="EnsemblPlants"/>
</dbReference>
<sequence length="181" mass="20010">MARTFILWLHGLGDSGPANEPIKEVFKSSELKNTKWLFPTAPYSPVSCNNGRVMPSWFDVPELPFKVGSPIDESSVLEAVKNVHAIIDHEISEGTYPENVFICGLSQGDGASSDDDEYGRRGRLSDDEDDDAMETIPPKKRGLSSIPDGVKLEMRSVDLAVGQRYATKEDLERRLEIISVA</sequence>
<accession>A0A087GFZ9</accession>
<evidence type="ECO:0000313" key="5">
    <source>
        <dbReference type="Proteomes" id="UP000029120"/>
    </source>
</evidence>
<dbReference type="InterPro" id="IPR029058">
    <property type="entry name" value="AB_hydrolase_fold"/>
</dbReference>
<dbReference type="GO" id="GO:0106435">
    <property type="term" value="F:carboxylesterase activity"/>
    <property type="evidence" value="ECO:0007669"/>
    <property type="project" value="EnsemblPlants"/>
</dbReference>
<feature type="non-terminal residue" evidence="4">
    <location>
        <position position="181"/>
    </location>
</feature>
<dbReference type="AlphaFoldDB" id="A0A087GFZ9"/>
<dbReference type="Proteomes" id="UP000029120">
    <property type="component" value="Chromosome 7"/>
</dbReference>